<dbReference type="Proteomes" id="UP000612893">
    <property type="component" value="Unassembled WGS sequence"/>
</dbReference>
<keyword evidence="3" id="KW-1185">Reference proteome</keyword>
<evidence type="ECO:0000313" key="3">
    <source>
        <dbReference type="Proteomes" id="UP000612893"/>
    </source>
</evidence>
<accession>A0A934N9R8</accession>
<dbReference type="RefSeq" id="WP_338202793.1">
    <property type="nucleotide sequence ID" value="NZ_JAEKNR010000146.1"/>
</dbReference>
<comment type="caution">
    <text evidence="2">The sequence shown here is derived from an EMBL/GenBank/DDBJ whole genome shotgun (WGS) entry which is preliminary data.</text>
</comment>
<dbReference type="InterPro" id="IPR004360">
    <property type="entry name" value="Glyas_Fos-R_dOase_dom"/>
</dbReference>
<feature type="domain" description="VOC" evidence="1">
    <location>
        <begin position="4"/>
        <end position="115"/>
    </location>
</feature>
<dbReference type="AlphaFoldDB" id="A0A934N9R8"/>
<dbReference type="Pfam" id="PF00903">
    <property type="entry name" value="Glyoxalase"/>
    <property type="match status" value="2"/>
</dbReference>
<protein>
    <submittedName>
        <fullName evidence="2">VOC family protein</fullName>
    </submittedName>
</protein>
<dbReference type="InterPro" id="IPR037523">
    <property type="entry name" value="VOC_core"/>
</dbReference>
<reference evidence="2" key="1">
    <citation type="submission" date="2020-10" db="EMBL/GenBank/DDBJ databases">
        <title>Ca. Dormibacterota MAGs.</title>
        <authorList>
            <person name="Montgomery K."/>
        </authorList>
    </citation>
    <scope>NUCLEOTIDE SEQUENCE [LARGE SCALE GENOMIC DNA]</scope>
    <source>
        <strain evidence="2">SC8812_S17_10</strain>
    </source>
</reference>
<name>A0A934N9R8_9BACT</name>
<evidence type="ECO:0000259" key="1">
    <source>
        <dbReference type="PROSITE" id="PS51819"/>
    </source>
</evidence>
<gene>
    <name evidence="2" type="ORF">JF922_14635</name>
</gene>
<dbReference type="PROSITE" id="PS51819">
    <property type="entry name" value="VOC"/>
    <property type="match status" value="2"/>
</dbReference>
<feature type="domain" description="VOC" evidence="1">
    <location>
        <begin position="132"/>
        <end position="245"/>
    </location>
</feature>
<dbReference type="EMBL" id="JAEKNR010000146">
    <property type="protein sequence ID" value="MBJ7599298.1"/>
    <property type="molecule type" value="Genomic_DNA"/>
</dbReference>
<dbReference type="PANTHER" id="PTHR21366">
    <property type="entry name" value="GLYOXALASE FAMILY PROTEIN"/>
    <property type="match status" value="1"/>
</dbReference>
<dbReference type="InterPro" id="IPR029068">
    <property type="entry name" value="Glyas_Bleomycin-R_OHBP_Dase"/>
</dbReference>
<proteinExistence type="predicted"/>
<organism evidence="2 3">
    <name type="scientific">Candidatus Nephthysia bennettiae</name>
    <dbReference type="NCBI Taxonomy" id="3127016"/>
    <lineage>
        <taxon>Bacteria</taxon>
        <taxon>Bacillati</taxon>
        <taxon>Candidatus Dormiibacterota</taxon>
        <taxon>Candidatus Dormibacteria</taxon>
        <taxon>Candidatus Dormibacterales</taxon>
        <taxon>Candidatus Dormibacteraceae</taxon>
        <taxon>Candidatus Nephthysia</taxon>
    </lineage>
</organism>
<dbReference type="SUPFAM" id="SSF54593">
    <property type="entry name" value="Glyoxalase/Bleomycin resistance protein/Dihydroxybiphenyl dioxygenase"/>
    <property type="match status" value="1"/>
</dbReference>
<evidence type="ECO:0000313" key="2">
    <source>
        <dbReference type="EMBL" id="MBJ7599298.1"/>
    </source>
</evidence>
<dbReference type="Gene3D" id="3.10.180.10">
    <property type="entry name" value="2,3-Dihydroxybiphenyl 1,2-Dioxygenase, domain 1"/>
    <property type="match status" value="2"/>
</dbReference>
<sequence>MIKAIGHVGLRVPDLDRSVQWATTVMGLREVERTDGTVYMTHGGVHHSLLYVQAGQAALDHVALEAQDERALHQLRERLARDGVEVLSERPEELGIEQAIRFRGPEGHVFEVFCGMAADQPRHTGRGVQPRKFGHPMLKCKDPAETRQFLERLLGFRLSDDVGDGTLLFLRCNPDHHGIGITKGGEGLHHYAWEVDSLAILGQLGDVLEKNGGRFLWGPGRHGAGGNLFTYHLDPAGCVVEYYADLIRVYDEASYRPGRWAMSDYRFANLWGPGIPGHEFFDAGAPLPRTGTTTRRQ</sequence>
<dbReference type="InterPro" id="IPR050383">
    <property type="entry name" value="GlyoxalaseI/FosfomycinResist"/>
</dbReference>